<dbReference type="SFLD" id="SFLDS00003">
    <property type="entry name" value="Haloacid_Dehalogenase"/>
    <property type="match status" value="1"/>
</dbReference>
<dbReference type="KEGG" id="pchi:PC41400_07615"/>
<evidence type="ECO:0000313" key="1">
    <source>
        <dbReference type="EMBL" id="MCY9595786.1"/>
    </source>
</evidence>
<sequence>MKPILIFDFDGTIADSKGLAVQLFNELAVKFGGRRIEEAEIGKLSGLSVPDRLKALHVPLFKLPALLLEAKRNYKQAAVSLQPADGMKELLLALKEEGRTMGILSSNTAENIRHFLDLNGLDVFDFVHSATNLFGKDKAIRSMLRTHSLPADRIVYVGDELRDVEACRRAGVKAAAVTWGFDSEELLAGAGPDYVCRTAEQLAAVLR</sequence>
<dbReference type="InterPro" id="IPR006439">
    <property type="entry name" value="HAD-SF_hydro_IA"/>
</dbReference>
<dbReference type="AlphaFoldDB" id="A0A410WSQ5"/>
<dbReference type="Gene3D" id="3.40.50.1000">
    <property type="entry name" value="HAD superfamily/HAD-like"/>
    <property type="match status" value="1"/>
</dbReference>
<dbReference type="SFLD" id="SFLDG01129">
    <property type="entry name" value="C1.5:_HAD__Beta-PGM__Phosphata"/>
    <property type="match status" value="1"/>
</dbReference>
<dbReference type="Gene3D" id="1.10.150.240">
    <property type="entry name" value="Putative phosphatase, domain 2"/>
    <property type="match status" value="1"/>
</dbReference>
<dbReference type="GO" id="GO:0008967">
    <property type="term" value="F:phosphoglycolate phosphatase activity"/>
    <property type="evidence" value="ECO:0007669"/>
    <property type="project" value="TreeGrafter"/>
</dbReference>
<dbReference type="PANTHER" id="PTHR43434:SF13">
    <property type="entry name" value="PHOSPHOGLYCOLATE PHOSPHATASE"/>
    <property type="match status" value="1"/>
</dbReference>
<dbReference type="InterPro" id="IPR041492">
    <property type="entry name" value="HAD_2"/>
</dbReference>
<dbReference type="EMBL" id="CP026520">
    <property type="protein sequence ID" value="QAV17536.1"/>
    <property type="molecule type" value="Genomic_DNA"/>
</dbReference>
<name>A0A410WSQ5_9BACL</name>
<organism evidence="2 3">
    <name type="scientific">Paenibacillus chitinolyticus</name>
    <dbReference type="NCBI Taxonomy" id="79263"/>
    <lineage>
        <taxon>Bacteria</taxon>
        <taxon>Bacillati</taxon>
        <taxon>Bacillota</taxon>
        <taxon>Bacilli</taxon>
        <taxon>Bacillales</taxon>
        <taxon>Paenibacillaceae</taxon>
        <taxon>Paenibacillus</taxon>
    </lineage>
</organism>
<dbReference type="OrthoDB" id="9792518at2"/>
<dbReference type="InterPro" id="IPR023198">
    <property type="entry name" value="PGP-like_dom2"/>
</dbReference>
<keyword evidence="1" id="KW-0378">Hydrolase</keyword>
<dbReference type="GeneID" id="95374679"/>
<keyword evidence="4" id="KW-1185">Reference proteome</keyword>
<gene>
    <name evidence="1" type="ORF">M5X16_08375</name>
    <name evidence="2" type="ORF">PC41400_07615</name>
</gene>
<dbReference type="NCBIfam" id="TIGR01549">
    <property type="entry name" value="HAD-SF-IA-v1"/>
    <property type="match status" value="1"/>
</dbReference>
<dbReference type="SUPFAM" id="SSF56784">
    <property type="entry name" value="HAD-like"/>
    <property type="match status" value="1"/>
</dbReference>
<dbReference type="Proteomes" id="UP000288943">
    <property type="component" value="Chromosome"/>
</dbReference>
<evidence type="ECO:0000313" key="2">
    <source>
        <dbReference type="EMBL" id="QAV17536.1"/>
    </source>
</evidence>
<reference evidence="2 3" key="1">
    <citation type="submission" date="2018-01" db="EMBL/GenBank/DDBJ databases">
        <title>The whole genome sequencing and assembly of Paenibacillus chitinolyticus KCCM 41400 strain.</title>
        <authorList>
            <person name="Kim J.-Y."/>
            <person name="Park M.-K."/>
            <person name="Lee Y.-J."/>
            <person name="Yi H."/>
            <person name="Bahn Y.-S."/>
            <person name="Kim J.F."/>
            <person name="Lee D.-W."/>
        </authorList>
    </citation>
    <scope>NUCLEOTIDE SEQUENCE [LARGE SCALE GENOMIC DNA]</scope>
    <source>
        <strain evidence="2 3">KCCM 41400</strain>
    </source>
</reference>
<dbReference type="EMBL" id="JAMDMJ010000008">
    <property type="protein sequence ID" value="MCY9595786.1"/>
    <property type="molecule type" value="Genomic_DNA"/>
</dbReference>
<dbReference type="Proteomes" id="UP001527202">
    <property type="component" value="Unassembled WGS sequence"/>
</dbReference>
<dbReference type="InterPro" id="IPR036412">
    <property type="entry name" value="HAD-like_sf"/>
</dbReference>
<dbReference type="InterPro" id="IPR050155">
    <property type="entry name" value="HAD-like_hydrolase_sf"/>
</dbReference>
<dbReference type="RefSeq" id="WP_042229239.1">
    <property type="nucleotide sequence ID" value="NZ_CP026520.1"/>
</dbReference>
<proteinExistence type="predicted"/>
<dbReference type="PANTHER" id="PTHR43434">
    <property type="entry name" value="PHOSPHOGLYCOLATE PHOSPHATASE"/>
    <property type="match status" value="1"/>
</dbReference>
<reference evidence="1 4" key="2">
    <citation type="submission" date="2022-05" db="EMBL/GenBank/DDBJ databases">
        <title>Genome Sequencing of Bee-Associated Microbes.</title>
        <authorList>
            <person name="Dunlap C."/>
        </authorList>
    </citation>
    <scope>NUCLEOTIDE SEQUENCE [LARGE SCALE GENOMIC DNA]</scope>
    <source>
        <strain evidence="1 4">NRRL B-23120</strain>
    </source>
</reference>
<dbReference type="GO" id="GO:0005829">
    <property type="term" value="C:cytosol"/>
    <property type="evidence" value="ECO:0007669"/>
    <property type="project" value="TreeGrafter"/>
</dbReference>
<dbReference type="Pfam" id="PF13419">
    <property type="entry name" value="HAD_2"/>
    <property type="match status" value="1"/>
</dbReference>
<evidence type="ECO:0000313" key="3">
    <source>
        <dbReference type="Proteomes" id="UP000288943"/>
    </source>
</evidence>
<evidence type="ECO:0000313" key="4">
    <source>
        <dbReference type="Proteomes" id="UP001527202"/>
    </source>
</evidence>
<accession>A0A410WSQ5</accession>
<protein>
    <submittedName>
        <fullName evidence="1">HAD-IA family hydrolase</fullName>
    </submittedName>
    <submittedName>
        <fullName evidence="2">Phosphoglycolate phosphatase</fullName>
    </submittedName>
</protein>
<dbReference type="InterPro" id="IPR023214">
    <property type="entry name" value="HAD_sf"/>
</dbReference>
<dbReference type="GO" id="GO:0006281">
    <property type="term" value="P:DNA repair"/>
    <property type="evidence" value="ECO:0007669"/>
    <property type="project" value="TreeGrafter"/>
</dbReference>